<comment type="function">
    <text evidence="7">Specifically dimethylates two adjacent adenosines (A1518 and A1519) in the loop of a conserved hairpin near the 3'-end of 16S rRNA in the 30S particle. May play a critical role in biogenesis of 30S subunits.</text>
</comment>
<comment type="caution">
    <text evidence="10">The sequence shown here is derived from an EMBL/GenBank/DDBJ whole genome shotgun (WGS) entry which is preliminary data.</text>
</comment>
<dbReference type="EC" id="2.1.1.182" evidence="7"/>
<reference evidence="10 11" key="1">
    <citation type="journal article" date="2020" name="ISME J.">
        <title>Parallel Reductive Genome Evolution in Desulfovibrio Ectosymbionts Independently Acquired by Trichonympha Protists in the Termite Gut.</title>
        <authorList>
            <person name="Takeuchi M."/>
            <person name="Kuwahara H."/>
            <person name="Murakami T."/>
            <person name="Takahashi K."/>
            <person name="Kajitani R."/>
            <person name="Toyoda A."/>
            <person name="Itoh T."/>
            <person name="Ohkuma M."/>
            <person name="Hongoh Y."/>
        </authorList>
    </citation>
    <scope>NUCLEOTIDE SEQUENCE [LARGE SCALE GENOMIC DNA]</scope>
    <source>
        <strain evidence="10">ZnDsv-02</strain>
    </source>
</reference>
<accession>A0A6L2R5Z3</accession>
<gene>
    <name evidence="7 10" type="primary">ksgA</name>
    <name evidence="7" type="synonym">rsmA</name>
    <name evidence="10" type="ORF">ZNDK_0643</name>
</gene>
<dbReference type="GO" id="GO:0005737">
    <property type="term" value="C:cytoplasm"/>
    <property type="evidence" value="ECO:0007669"/>
    <property type="project" value="UniProtKB-SubCell"/>
</dbReference>
<evidence type="ECO:0000256" key="6">
    <source>
        <dbReference type="ARBA" id="ARBA00022884"/>
    </source>
</evidence>
<evidence type="ECO:0000256" key="8">
    <source>
        <dbReference type="PROSITE-ProRule" id="PRU01026"/>
    </source>
</evidence>
<dbReference type="Proteomes" id="UP000505077">
    <property type="component" value="Unassembled WGS sequence"/>
</dbReference>
<evidence type="ECO:0000256" key="3">
    <source>
        <dbReference type="ARBA" id="ARBA00022603"/>
    </source>
</evidence>
<keyword evidence="1 7" id="KW-0963">Cytoplasm</keyword>
<dbReference type="InterPro" id="IPR011530">
    <property type="entry name" value="rRNA_adenine_dimethylase"/>
</dbReference>
<feature type="binding site" evidence="7 8">
    <location>
        <position position="87"/>
    </location>
    <ligand>
        <name>S-adenosyl-L-methionine</name>
        <dbReference type="ChEBI" id="CHEBI:59789"/>
    </ligand>
</feature>
<feature type="binding site" evidence="7 8">
    <location>
        <position position="17"/>
    </location>
    <ligand>
        <name>S-adenosyl-L-methionine</name>
        <dbReference type="ChEBI" id="CHEBI:59789"/>
    </ligand>
</feature>
<dbReference type="SUPFAM" id="SSF53335">
    <property type="entry name" value="S-adenosyl-L-methionine-dependent methyltransferases"/>
    <property type="match status" value="1"/>
</dbReference>
<evidence type="ECO:0000313" key="11">
    <source>
        <dbReference type="Proteomes" id="UP000505077"/>
    </source>
</evidence>
<protein>
    <recommendedName>
        <fullName evidence="7">Ribosomal RNA small subunit methyltransferase A</fullName>
        <ecNumber evidence="7">2.1.1.182</ecNumber>
    </recommendedName>
    <alternativeName>
        <fullName evidence="7">16S rRNA (adenine(1518)-N(6)/adenine(1519)-N(6))-dimethyltransferase</fullName>
    </alternativeName>
    <alternativeName>
        <fullName evidence="7">16S rRNA dimethyladenosine transferase</fullName>
    </alternativeName>
    <alternativeName>
        <fullName evidence="7">16S rRNA dimethylase</fullName>
    </alternativeName>
    <alternativeName>
        <fullName evidence="7">S-adenosylmethionine-6-N', N'-adenosyl(rRNA) dimethyltransferase</fullName>
    </alternativeName>
</protein>
<proteinExistence type="inferred from homology"/>
<dbReference type="Pfam" id="PF00398">
    <property type="entry name" value="RrnaAD"/>
    <property type="match status" value="1"/>
</dbReference>
<dbReference type="NCBIfam" id="TIGR00755">
    <property type="entry name" value="ksgA"/>
    <property type="match status" value="1"/>
</dbReference>
<evidence type="ECO:0000259" key="9">
    <source>
        <dbReference type="SMART" id="SM00650"/>
    </source>
</evidence>
<feature type="binding site" evidence="7 8">
    <location>
        <position position="66"/>
    </location>
    <ligand>
        <name>S-adenosyl-L-methionine</name>
        <dbReference type="ChEBI" id="CHEBI:59789"/>
    </ligand>
</feature>
<evidence type="ECO:0000256" key="1">
    <source>
        <dbReference type="ARBA" id="ARBA00022490"/>
    </source>
</evidence>
<dbReference type="Gene3D" id="1.10.8.100">
    <property type="entry name" value="Ribosomal RNA adenine dimethylase-like, domain 2"/>
    <property type="match status" value="1"/>
</dbReference>
<feature type="binding site" evidence="7 8">
    <location>
        <position position="105"/>
    </location>
    <ligand>
        <name>S-adenosyl-L-methionine</name>
        <dbReference type="ChEBI" id="CHEBI:59789"/>
    </ligand>
</feature>
<evidence type="ECO:0000256" key="2">
    <source>
        <dbReference type="ARBA" id="ARBA00022552"/>
    </source>
</evidence>
<keyword evidence="4 7" id="KW-0808">Transferase</keyword>
<dbReference type="GO" id="GO:0052908">
    <property type="term" value="F:16S rRNA (adenine(1518)-N(6)/adenine(1519)-N(6))-dimethyltransferase activity"/>
    <property type="evidence" value="ECO:0007669"/>
    <property type="project" value="UniProtKB-EC"/>
</dbReference>
<name>A0A6L2R5Z3_9BACT</name>
<dbReference type="Gene3D" id="3.40.50.150">
    <property type="entry name" value="Vaccinia Virus protein VP39"/>
    <property type="match status" value="1"/>
</dbReference>
<keyword evidence="2 7" id="KW-0698">rRNA processing</keyword>
<dbReference type="SMART" id="SM00650">
    <property type="entry name" value="rADc"/>
    <property type="match status" value="1"/>
</dbReference>
<dbReference type="InterPro" id="IPR020596">
    <property type="entry name" value="rRNA_Ade_Mease_Trfase_CS"/>
</dbReference>
<evidence type="ECO:0000256" key="7">
    <source>
        <dbReference type="HAMAP-Rule" id="MF_00607"/>
    </source>
</evidence>
<evidence type="ECO:0000256" key="5">
    <source>
        <dbReference type="ARBA" id="ARBA00022691"/>
    </source>
</evidence>
<dbReference type="InterPro" id="IPR001737">
    <property type="entry name" value="KsgA/Erm"/>
</dbReference>
<dbReference type="HAMAP" id="MF_00607">
    <property type="entry name" value="16SrRNA_methyltr_A"/>
    <property type="match status" value="1"/>
</dbReference>
<feature type="binding site" evidence="7 8">
    <location>
        <position position="44"/>
    </location>
    <ligand>
        <name>S-adenosyl-L-methionine</name>
        <dbReference type="ChEBI" id="CHEBI:59789"/>
    </ligand>
</feature>
<keyword evidence="5 7" id="KW-0949">S-adenosyl-L-methionine</keyword>
<organism evidence="10 11">
    <name type="scientific">Candidatus Desulfovibrio kirbyi</name>
    <dbReference type="NCBI Taxonomy" id="2696086"/>
    <lineage>
        <taxon>Bacteria</taxon>
        <taxon>Pseudomonadati</taxon>
        <taxon>Thermodesulfobacteriota</taxon>
        <taxon>Desulfovibrionia</taxon>
        <taxon>Desulfovibrionales</taxon>
        <taxon>Desulfovibrionaceae</taxon>
        <taxon>Desulfovibrio</taxon>
    </lineage>
</organism>
<dbReference type="EMBL" id="BLLL01000006">
    <property type="protein sequence ID" value="GFH62872.1"/>
    <property type="molecule type" value="Genomic_DNA"/>
</dbReference>
<feature type="domain" description="Ribosomal RNA adenine methylase transferase N-terminal" evidence="9">
    <location>
        <begin position="24"/>
        <end position="190"/>
    </location>
</feature>
<evidence type="ECO:0000313" key="10">
    <source>
        <dbReference type="EMBL" id="GFH62872.1"/>
    </source>
</evidence>
<evidence type="ECO:0000256" key="4">
    <source>
        <dbReference type="ARBA" id="ARBA00022679"/>
    </source>
</evidence>
<keyword evidence="3 7" id="KW-0489">Methyltransferase</keyword>
<dbReference type="InterPro" id="IPR023165">
    <property type="entry name" value="rRNA_Ade_diMease-like_C"/>
</dbReference>
<dbReference type="PANTHER" id="PTHR11727">
    <property type="entry name" value="DIMETHYLADENOSINE TRANSFERASE"/>
    <property type="match status" value="1"/>
</dbReference>
<dbReference type="InterPro" id="IPR029063">
    <property type="entry name" value="SAM-dependent_MTases_sf"/>
</dbReference>
<comment type="subcellular location">
    <subcellularLocation>
        <location evidence="7">Cytoplasm</location>
    </subcellularLocation>
</comment>
<dbReference type="PANTHER" id="PTHR11727:SF7">
    <property type="entry name" value="DIMETHYLADENOSINE TRANSFERASE-RELATED"/>
    <property type="match status" value="1"/>
</dbReference>
<dbReference type="GO" id="GO:0003723">
    <property type="term" value="F:RNA binding"/>
    <property type="evidence" value="ECO:0007669"/>
    <property type="project" value="UniProtKB-UniRule"/>
</dbReference>
<comment type="catalytic activity">
    <reaction evidence="7">
        <text>adenosine(1518)/adenosine(1519) in 16S rRNA + 4 S-adenosyl-L-methionine = N(6)-dimethyladenosine(1518)/N(6)-dimethyladenosine(1519) in 16S rRNA + 4 S-adenosyl-L-homocysteine + 4 H(+)</text>
        <dbReference type="Rhea" id="RHEA:19609"/>
        <dbReference type="Rhea" id="RHEA-COMP:10232"/>
        <dbReference type="Rhea" id="RHEA-COMP:10233"/>
        <dbReference type="ChEBI" id="CHEBI:15378"/>
        <dbReference type="ChEBI" id="CHEBI:57856"/>
        <dbReference type="ChEBI" id="CHEBI:59789"/>
        <dbReference type="ChEBI" id="CHEBI:74411"/>
        <dbReference type="ChEBI" id="CHEBI:74493"/>
        <dbReference type="EC" id="2.1.1.182"/>
    </reaction>
</comment>
<dbReference type="AlphaFoldDB" id="A0A6L2R5Z3"/>
<dbReference type="PROSITE" id="PS51689">
    <property type="entry name" value="SAM_RNA_A_N6_MT"/>
    <property type="match status" value="1"/>
</dbReference>
<keyword evidence="6 7" id="KW-0694">RNA-binding</keyword>
<dbReference type="InterPro" id="IPR020598">
    <property type="entry name" value="rRNA_Ade_methylase_Trfase_N"/>
</dbReference>
<comment type="similarity">
    <text evidence="7">Belongs to the class I-like SAM-binding methyltransferase superfamily. rRNA adenine N(6)-methyltransferase family. RsmA subfamily.</text>
</comment>
<sequence>MPDTAHSHRAKKSLGQHFLRSAAICERIAALLQPSPADRILEIGPGPGALTRALETLPHASLVLIEKDRHWARLHRSGLHTQSVLMDALHIAWQRLDFPCKIVGNLPYNIASALIWDCVSQAVGLTRAVFMVQKEVGERLTACSGKKAYGALSVWVQNFAKPHFEFIVKRSAFTPPPEVDSAVVSFEPLPQCEQPEHPKALSQLLRICFQQRRKQLGGIFRRADLPATALEALDICPSRRPESLSPAEFQQLSLFLRACPPPG</sequence>
<dbReference type="PROSITE" id="PS01131">
    <property type="entry name" value="RRNA_A_DIMETH"/>
    <property type="match status" value="1"/>
</dbReference>
<feature type="binding site" evidence="7 8">
    <location>
        <position position="19"/>
    </location>
    <ligand>
        <name>S-adenosyl-L-methionine</name>
        <dbReference type="ChEBI" id="CHEBI:59789"/>
    </ligand>
</feature>